<keyword evidence="3" id="KW-1185">Reference proteome</keyword>
<reference evidence="2 3" key="1">
    <citation type="submission" date="2019-11" db="EMBL/GenBank/DDBJ databases">
        <title>Novel species isolated from a subtropical stream in China.</title>
        <authorList>
            <person name="Lu H."/>
        </authorList>
    </citation>
    <scope>NUCLEOTIDE SEQUENCE [LARGE SCALE GENOMIC DNA]</scope>
    <source>
        <strain evidence="2 3">FT25W</strain>
    </source>
</reference>
<protein>
    <recommendedName>
        <fullName evidence="1">Cyanophycin synthase-like N-terminal domain-containing protein</fullName>
    </recommendedName>
</protein>
<sequence length="182" mass="20024">MKIIDQRYLDSGNRYSTQPCLLSILELEPVTEAATEQLQQRLYAALPGLRRLHGLVGKRADEIPTIVELVQQTALELRRLALNEVTLGFVGVVPGMPGRYRMVLPYSAQSAAAPTLAMATQLVNAMLAGRSFNVKAGLARLRALADRRSKPRGTLMQTARTLLMSVIPKRTFAAPFLVPRLS</sequence>
<accession>A0A6L5QF86</accession>
<name>A0A6L5QF86_9BURK</name>
<dbReference type="AlphaFoldDB" id="A0A6L5QF86"/>
<dbReference type="InterPro" id="IPR044019">
    <property type="entry name" value="Cyanophycin_syn_N"/>
</dbReference>
<gene>
    <name evidence="2" type="ORF">GJ697_11155</name>
</gene>
<proteinExistence type="predicted"/>
<dbReference type="Proteomes" id="UP000481037">
    <property type="component" value="Unassembled WGS sequence"/>
</dbReference>
<dbReference type="EMBL" id="WKJM01000007">
    <property type="protein sequence ID" value="MRX08395.1"/>
    <property type="molecule type" value="Genomic_DNA"/>
</dbReference>
<evidence type="ECO:0000259" key="1">
    <source>
        <dbReference type="Pfam" id="PF18921"/>
    </source>
</evidence>
<organism evidence="2 3">
    <name type="scientific">Duganella alba</name>
    <dbReference type="NCBI Taxonomy" id="2666081"/>
    <lineage>
        <taxon>Bacteria</taxon>
        <taxon>Pseudomonadati</taxon>
        <taxon>Pseudomonadota</taxon>
        <taxon>Betaproteobacteria</taxon>
        <taxon>Burkholderiales</taxon>
        <taxon>Oxalobacteraceae</taxon>
        <taxon>Telluria group</taxon>
        <taxon>Duganella</taxon>
    </lineage>
</organism>
<comment type="caution">
    <text evidence="2">The sequence shown here is derived from an EMBL/GenBank/DDBJ whole genome shotgun (WGS) entry which is preliminary data.</text>
</comment>
<evidence type="ECO:0000313" key="3">
    <source>
        <dbReference type="Proteomes" id="UP000481037"/>
    </source>
</evidence>
<dbReference type="Pfam" id="PF18921">
    <property type="entry name" value="Cyanophycin_syn"/>
    <property type="match status" value="1"/>
</dbReference>
<evidence type="ECO:0000313" key="2">
    <source>
        <dbReference type="EMBL" id="MRX08395.1"/>
    </source>
</evidence>
<feature type="domain" description="Cyanophycin synthase-like N-terminal" evidence="1">
    <location>
        <begin position="26"/>
        <end position="127"/>
    </location>
</feature>